<dbReference type="GO" id="GO:0005524">
    <property type="term" value="F:ATP binding"/>
    <property type="evidence" value="ECO:0007669"/>
    <property type="project" value="UniProtKB-KW"/>
</dbReference>
<dbReference type="FunFam" id="3.40.50.300:FF:000218">
    <property type="entry name" value="Multidrug ABC transporter ATP-binding protein"/>
    <property type="match status" value="1"/>
</dbReference>
<keyword evidence="12" id="KW-0378">Hydrolase</keyword>
<dbReference type="SUPFAM" id="SSF90123">
    <property type="entry name" value="ABC transporter transmembrane region"/>
    <property type="match status" value="1"/>
</dbReference>
<dbReference type="GO" id="GO:0005743">
    <property type="term" value="C:mitochondrial inner membrane"/>
    <property type="evidence" value="ECO:0007669"/>
    <property type="project" value="UniProtKB-SubCell"/>
</dbReference>
<comment type="similarity">
    <text evidence="18">Belongs to the ABC transporter superfamily. ABCB family. Heavy Metal importer (TC 3.A.1.210) subfamily.</text>
</comment>
<keyword evidence="8" id="KW-0645">Protease</keyword>
<dbReference type="PROSITE" id="PS00211">
    <property type="entry name" value="ABC_TRANSPORTER_1"/>
    <property type="match status" value="1"/>
</dbReference>
<keyword evidence="9 22" id="KW-0812">Transmembrane</keyword>
<reference evidence="25" key="1">
    <citation type="submission" date="2016-04" db="EMBL/GenBank/DDBJ databases">
        <authorList>
            <person name="Evans L.H."/>
            <person name="Alamgir A."/>
            <person name="Owens N."/>
            <person name="Weber N.D."/>
            <person name="Virtaneva K."/>
            <person name="Barbian K."/>
            <person name="Babar A."/>
            <person name="Rosenke K."/>
        </authorList>
    </citation>
    <scope>NUCLEOTIDE SEQUENCE [LARGE SCALE GENOMIC DNA]</scope>
    <source>
        <strain evidence="25">CBS 101.48</strain>
    </source>
</reference>
<evidence type="ECO:0000256" key="19">
    <source>
        <dbReference type="ARBA" id="ARBA00039906"/>
    </source>
</evidence>
<feature type="compositionally biased region" description="Basic and acidic residues" evidence="21">
    <location>
        <begin position="47"/>
        <end position="56"/>
    </location>
</feature>
<dbReference type="Pfam" id="PF21232">
    <property type="entry name" value="Yme1-like_N"/>
    <property type="match status" value="1"/>
</dbReference>
<feature type="region of interest" description="Disordered" evidence="21">
    <location>
        <begin position="1"/>
        <end position="27"/>
    </location>
</feature>
<keyword evidence="11" id="KW-0547">Nucleotide-binding</keyword>
<comment type="similarity">
    <text evidence="4">In the C-terminal section; belongs to the peptidase M41 family.</text>
</comment>
<dbReference type="InterPro" id="IPR000642">
    <property type="entry name" value="Peptidase_M41"/>
</dbReference>
<dbReference type="PROSITE" id="PS50929">
    <property type="entry name" value="ABC_TM1F"/>
    <property type="match status" value="1"/>
</dbReference>
<dbReference type="GO" id="GO:0006515">
    <property type="term" value="P:protein quality control for misfolded or incompletely synthesized proteins"/>
    <property type="evidence" value="ECO:0007669"/>
    <property type="project" value="TreeGrafter"/>
</dbReference>
<dbReference type="CDD" id="cd19501">
    <property type="entry name" value="RecA-like_FtsH"/>
    <property type="match status" value="1"/>
</dbReference>
<evidence type="ECO:0000256" key="3">
    <source>
        <dbReference type="ARBA" id="ARBA00005580"/>
    </source>
</evidence>
<dbReference type="Pfam" id="PF01434">
    <property type="entry name" value="Peptidase_M41"/>
    <property type="match status" value="1"/>
</dbReference>
<dbReference type="Pfam" id="PF00004">
    <property type="entry name" value="AAA"/>
    <property type="match status" value="1"/>
</dbReference>
<organism evidence="25">
    <name type="scientific">Absidia glauca</name>
    <name type="common">Pin mould</name>
    <dbReference type="NCBI Taxonomy" id="4829"/>
    <lineage>
        <taxon>Eukaryota</taxon>
        <taxon>Fungi</taxon>
        <taxon>Fungi incertae sedis</taxon>
        <taxon>Mucoromycota</taxon>
        <taxon>Mucoromycotina</taxon>
        <taxon>Mucoromycetes</taxon>
        <taxon>Mucorales</taxon>
        <taxon>Cunninghamellaceae</taxon>
        <taxon>Absidia</taxon>
    </lineage>
</organism>
<dbReference type="GO" id="GO:0140466">
    <property type="term" value="P:iron-sulfur cluster export from the mitochondrion"/>
    <property type="evidence" value="ECO:0007669"/>
    <property type="project" value="UniProtKB-ARBA"/>
</dbReference>
<dbReference type="InterPro" id="IPR003439">
    <property type="entry name" value="ABC_transporter-like_ATP-bd"/>
</dbReference>
<dbReference type="GO" id="GO:0016887">
    <property type="term" value="F:ATP hydrolysis activity"/>
    <property type="evidence" value="ECO:0007669"/>
    <property type="project" value="InterPro"/>
</dbReference>
<dbReference type="InterPro" id="IPR041569">
    <property type="entry name" value="AAA_lid_3"/>
</dbReference>
<feature type="transmembrane region" description="Helical" evidence="22">
    <location>
        <begin position="103"/>
        <end position="124"/>
    </location>
</feature>
<dbReference type="GO" id="GO:0007005">
    <property type="term" value="P:mitochondrion organization"/>
    <property type="evidence" value="ECO:0007669"/>
    <property type="project" value="TreeGrafter"/>
</dbReference>
<dbReference type="Pfam" id="PF00664">
    <property type="entry name" value="ABC_membrane"/>
    <property type="match status" value="1"/>
</dbReference>
<evidence type="ECO:0000256" key="12">
    <source>
        <dbReference type="ARBA" id="ARBA00022801"/>
    </source>
</evidence>
<evidence type="ECO:0000256" key="15">
    <source>
        <dbReference type="ARBA" id="ARBA00022989"/>
    </source>
</evidence>
<evidence type="ECO:0000256" key="13">
    <source>
        <dbReference type="ARBA" id="ARBA00022833"/>
    </source>
</evidence>
<feature type="transmembrane region" description="Helical" evidence="22">
    <location>
        <begin position="139"/>
        <end position="157"/>
    </location>
</feature>
<evidence type="ECO:0000256" key="11">
    <source>
        <dbReference type="ARBA" id="ARBA00022741"/>
    </source>
</evidence>
<dbReference type="FunFam" id="1.20.58.760:FF:000001">
    <property type="entry name" value="ATP-dependent zinc metalloprotease FtsH"/>
    <property type="match status" value="1"/>
</dbReference>
<dbReference type="NCBIfam" id="TIGR01241">
    <property type="entry name" value="FtsH_fam"/>
    <property type="match status" value="1"/>
</dbReference>
<evidence type="ECO:0000256" key="5">
    <source>
        <dbReference type="ARBA" id="ARBA00010550"/>
    </source>
</evidence>
<evidence type="ECO:0000256" key="22">
    <source>
        <dbReference type="SAM" id="Phobius"/>
    </source>
</evidence>
<evidence type="ECO:0000256" key="21">
    <source>
        <dbReference type="SAM" id="MobiDB-lite"/>
    </source>
</evidence>
<dbReference type="InterPro" id="IPR036640">
    <property type="entry name" value="ABC1_TM_sf"/>
</dbReference>
<proteinExistence type="inferred from homology"/>
<evidence type="ECO:0000313" key="25">
    <source>
        <dbReference type="EMBL" id="SAM05256.1"/>
    </source>
</evidence>
<dbReference type="InterPro" id="IPR027417">
    <property type="entry name" value="P-loop_NTPase"/>
</dbReference>
<keyword evidence="15 22" id="KW-1133">Transmembrane helix</keyword>
<dbReference type="InterPro" id="IPR003593">
    <property type="entry name" value="AAA+_ATPase"/>
</dbReference>
<dbReference type="PANTHER" id="PTHR23076:SF97">
    <property type="entry name" value="ATP-DEPENDENT ZINC METALLOPROTEASE YME1L1"/>
    <property type="match status" value="1"/>
</dbReference>
<evidence type="ECO:0000256" key="6">
    <source>
        <dbReference type="ARBA" id="ARBA00011738"/>
    </source>
</evidence>
<dbReference type="InterPro" id="IPR037219">
    <property type="entry name" value="Peptidase_M41-like"/>
</dbReference>
<dbReference type="InterPro" id="IPR011527">
    <property type="entry name" value="ABC1_TM_dom"/>
</dbReference>
<evidence type="ECO:0000256" key="8">
    <source>
        <dbReference type="ARBA" id="ARBA00022670"/>
    </source>
</evidence>
<name>A0A163JX98_ABSGL</name>
<dbReference type="InterPro" id="IPR048438">
    <property type="entry name" value="Yme1-like_N"/>
</dbReference>
<evidence type="ECO:0000259" key="23">
    <source>
        <dbReference type="PROSITE" id="PS50893"/>
    </source>
</evidence>
<dbReference type="HAMAP" id="MF_01458">
    <property type="entry name" value="FtsH"/>
    <property type="match status" value="1"/>
</dbReference>
<keyword evidence="14" id="KW-0067">ATP-binding</keyword>
<protein>
    <recommendedName>
        <fullName evidence="19">Iron-sulfur clusters transporter ATM1, mitochondrial</fullName>
    </recommendedName>
    <alternativeName>
        <fullName evidence="20">Iron-sulfur clusters transporter atm1, mitochondrial</fullName>
    </alternativeName>
</protein>
<evidence type="ECO:0000256" key="7">
    <source>
        <dbReference type="ARBA" id="ARBA00022448"/>
    </source>
</evidence>
<evidence type="ECO:0000259" key="24">
    <source>
        <dbReference type="PROSITE" id="PS50929"/>
    </source>
</evidence>
<evidence type="ECO:0000256" key="1">
    <source>
        <dbReference type="ARBA" id="ARBA00001947"/>
    </source>
</evidence>
<feature type="transmembrane region" description="Helical" evidence="22">
    <location>
        <begin position="249"/>
        <end position="270"/>
    </location>
</feature>
<feature type="compositionally biased region" description="Polar residues" evidence="21">
    <location>
        <begin position="59"/>
        <end position="74"/>
    </location>
</feature>
<dbReference type="Gene3D" id="3.40.50.300">
    <property type="entry name" value="P-loop containing nucleotide triphosphate hydrolases"/>
    <property type="match status" value="2"/>
</dbReference>
<keyword evidence="13" id="KW-0862">Zinc</keyword>
<dbReference type="GO" id="GO:0046872">
    <property type="term" value="F:metal ion binding"/>
    <property type="evidence" value="ECO:0007669"/>
    <property type="project" value="UniProtKB-KW"/>
</dbReference>
<feature type="transmembrane region" description="Helical" evidence="22">
    <location>
        <begin position="216"/>
        <end position="243"/>
    </location>
</feature>
<evidence type="ECO:0000313" key="26">
    <source>
        <dbReference type="Proteomes" id="UP000078561"/>
    </source>
</evidence>
<dbReference type="CDD" id="cd18582">
    <property type="entry name" value="ABC_6TM_ATM1_ABCB7"/>
    <property type="match status" value="1"/>
</dbReference>
<comment type="subcellular location">
    <subcellularLocation>
        <location evidence="2">Mitochondrion inner membrane</location>
        <topology evidence="2">Multi-pass membrane protein</topology>
    </subcellularLocation>
</comment>
<comment type="cofactor">
    <cofactor evidence="1">
        <name>Zn(2+)</name>
        <dbReference type="ChEBI" id="CHEBI:29105"/>
    </cofactor>
</comment>
<dbReference type="GO" id="GO:0004222">
    <property type="term" value="F:metalloendopeptidase activity"/>
    <property type="evidence" value="ECO:0007669"/>
    <property type="project" value="InterPro"/>
</dbReference>
<dbReference type="OrthoDB" id="6500128at2759"/>
<dbReference type="SMART" id="SM00382">
    <property type="entry name" value="AAA"/>
    <property type="match status" value="2"/>
</dbReference>
<evidence type="ECO:0000256" key="2">
    <source>
        <dbReference type="ARBA" id="ARBA00004448"/>
    </source>
</evidence>
<dbReference type="Pfam" id="PF00005">
    <property type="entry name" value="ABC_tran"/>
    <property type="match status" value="1"/>
</dbReference>
<evidence type="ECO:0000256" key="20">
    <source>
        <dbReference type="ARBA" id="ARBA00040792"/>
    </source>
</evidence>
<dbReference type="FunFam" id="1.10.8.60:FF:000001">
    <property type="entry name" value="ATP-dependent zinc metalloprotease FtsH"/>
    <property type="match status" value="1"/>
</dbReference>
<evidence type="ECO:0000256" key="10">
    <source>
        <dbReference type="ARBA" id="ARBA00022723"/>
    </source>
</evidence>
<dbReference type="FunFam" id="3.40.50.300:FF:000175">
    <property type="entry name" value="ATP-dependent zinc metalloprotease FTSH 4"/>
    <property type="match status" value="1"/>
</dbReference>
<feature type="domain" description="ABC transmembrane type-1" evidence="24">
    <location>
        <begin position="104"/>
        <end position="392"/>
    </location>
</feature>
<comment type="subunit">
    <text evidence="6">Homodimer.</text>
</comment>
<dbReference type="PANTHER" id="PTHR23076">
    <property type="entry name" value="METALLOPROTEASE M41 FTSH"/>
    <property type="match status" value="1"/>
</dbReference>
<dbReference type="Proteomes" id="UP000078561">
    <property type="component" value="Unassembled WGS sequence"/>
</dbReference>
<sequence>MTSKSLSTTTWRASTPGPSFPRFPYRPLNKRTTTQSLTVWPAGRRGFTSEKAKPGDKTPLNNASTQPTTTQLTQDRNKTDWAIIRQMMKYIWPKNDVGVKTRVVIALSLLVGGKLLNVQVPFYFKNVVDSLNATIPEDATMWAVCGAAIIGYGLARLGASAFQELRNAVFANVAQKAIRRVALNVFSHLHRLDLGFHLSRQTGGVNRAIDRGTKGISFMVSSMVFHVLPTALEISMVCGILAYNFGTPYALVTFTTIAAYTAFTVTTTAWRTKFRKQANAADNVAASKAVDSLINFESVKYFNNEKFEAEQYDKPLQNYEKASLKVATSLSALNAGQNAIFSTALTMMMLLSADGVLKGTMTVGDVVMVNQLVFQLSMPLNFLGSVYRELRQSLIDMDTLFDLENRTPLVVDAPDAKDFVYKGGEIRFENVTFGYHPTQPILNNVNFVIPAGSKAAFVGHSGCGKSTILRLLFRFYEPQSGNIYVDGQNIRDVTMDSLRKGMGVVPQDTSLFNNSILYNIRYGRTDASDEEVYDAAKRARIHDTIMALPDQYDTTVGERGLMVSGGQRQRIAIARVILKKPKILMLDEATSALDVHSERHVKDAMNESMKDCTVLAIAHRLSTIQASDMIMVMGRVPGSIIEKATRRLQFTTFTYTITPRIQAPSLMVGREQVRRITGPRRQWPNLAKLEQDANAHPNDPHLQSLLYKELRQARRQRDVINRYENSACAHNEESYRQYIAALVETGQGNKIMPTIRKHMEGSRATGEASGAPKSDPVYVVVEEAPGAMFWKALRWIGVTLTYSFCLLTILSLSMENSGLLKTSSSTQPEYEPSQQQMVKFEDVQGCDEAKEELEEIVQFLKNPHRYTELGGKLPKGVLLTGPPGTGKTLLARAVAGEADVPFFFMSGSEFDEMYVGVGAKRIRELFAAARAKSPSIVFIDEIDAIGSKRNPKDQSYMKQTLNQLLVDLDGFAQTEGVIFIAATNFPELLDKALVRPGRFDRTVNVPLPDVRGRIQILNQHMKTITMAPNVDVGVIARGTPGFSGAELANLVNQAAIQASREGVKQVGMDHLEFAKDKSIMGAERKSAVITDESKRLTAYHEAGHALVAYYSPGAMPLHKATIMPRGRALGMTVQLPEMDKIDVCMGGRVAEEMIFGEDNVTSGAHSDIRKATEVARRMVRNLGMDDKVGPVNYSDEDMYQLSTETKVLIENAIKGLVMDAEKRAIAILTTHNEELHRLAKALVEYETLTQEEIINVIQGKPIQRKP</sequence>
<comment type="similarity">
    <text evidence="5">In the N-terminal section; belongs to the AAA ATPase family.</text>
</comment>
<dbReference type="InterPro" id="IPR003959">
    <property type="entry name" value="ATPase_AAA_core"/>
</dbReference>
<keyword evidence="26" id="KW-1185">Reference proteome</keyword>
<comment type="similarity">
    <text evidence="3">Belongs to the ABC transporter superfamily. ABCB family. Mitochondrial peptide exporter (TC 3.A.1.212) subfamily.</text>
</comment>
<evidence type="ECO:0000256" key="4">
    <source>
        <dbReference type="ARBA" id="ARBA00010044"/>
    </source>
</evidence>
<feature type="compositionally biased region" description="Polar residues" evidence="21">
    <location>
        <begin position="1"/>
        <end position="17"/>
    </location>
</feature>
<evidence type="ECO:0000256" key="17">
    <source>
        <dbReference type="ARBA" id="ARBA00023136"/>
    </source>
</evidence>
<dbReference type="PROSITE" id="PS50893">
    <property type="entry name" value="ABC_TRANSPORTER_2"/>
    <property type="match status" value="1"/>
</dbReference>
<accession>A0A163JX98</accession>
<evidence type="ECO:0000256" key="9">
    <source>
        <dbReference type="ARBA" id="ARBA00022692"/>
    </source>
</evidence>
<dbReference type="Gene3D" id="1.20.1560.10">
    <property type="entry name" value="ABC transporter type 1, transmembrane domain"/>
    <property type="match status" value="1"/>
</dbReference>
<keyword evidence="10" id="KW-0479">Metal-binding</keyword>
<dbReference type="STRING" id="4829.A0A163JX98"/>
<dbReference type="InterPro" id="IPR005936">
    <property type="entry name" value="FtsH"/>
</dbReference>
<dbReference type="InParanoid" id="A0A163JX98"/>
<dbReference type="EMBL" id="LT554468">
    <property type="protein sequence ID" value="SAM05256.1"/>
    <property type="molecule type" value="Genomic_DNA"/>
</dbReference>
<dbReference type="InterPro" id="IPR017871">
    <property type="entry name" value="ABC_transporter-like_CS"/>
</dbReference>
<dbReference type="GO" id="GO:0004176">
    <property type="term" value="F:ATP-dependent peptidase activity"/>
    <property type="evidence" value="ECO:0007669"/>
    <property type="project" value="InterPro"/>
</dbReference>
<evidence type="ECO:0000256" key="14">
    <source>
        <dbReference type="ARBA" id="ARBA00022840"/>
    </source>
</evidence>
<dbReference type="Gene3D" id="1.20.58.760">
    <property type="entry name" value="Peptidase M41"/>
    <property type="match status" value="1"/>
</dbReference>
<evidence type="ECO:0000256" key="16">
    <source>
        <dbReference type="ARBA" id="ARBA00023049"/>
    </source>
</evidence>
<dbReference type="Pfam" id="PF17862">
    <property type="entry name" value="AAA_lid_3"/>
    <property type="match status" value="1"/>
</dbReference>
<dbReference type="AlphaFoldDB" id="A0A163JX98"/>
<dbReference type="GO" id="GO:0140359">
    <property type="term" value="F:ABC-type transporter activity"/>
    <property type="evidence" value="ECO:0007669"/>
    <property type="project" value="InterPro"/>
</dbReference>
<gene>
    <name evidence="25" type="primary">ABSGL_11131.1 scaffold 12295</name>
</gene>
<dbReference type="Gene3D" id="1.10.8.60">
    <property type="match status" value="1"/>
</dbReference>
<evidence type="ECO:0000256" key="18">
    <source>
        <dbReference type="ARBA" id="ARBA00024363"/>
    </source>
</evidence>
<dbReference type="SUPFAM" id="SSF52540">
    <property type="entry name" value="P-loop containing nucleoside triphosphate hydrolases"/>
    <property type="match status" value="2"/>
</dbReference>
<keyword evidence="17 22" id="KW-0472">Membrane</keyword>
<feature type="domain" description="ABC transporter" evidence="23">
    <location>
        <begin position="426"/>
        <end position="660"/>
    </location>
</feature>
<keyword evidence="7" id="KW-0813">Transport</keyword>
<dbReference type="SUPFAM" id="SSF140990">
    <property type="entry name" value="FtsH protease domain-like"/>
    <property type="match status" value="1"/>
</dbReference>
<dbReference type="FunFam" id="1.20.1560.10:FF:000004">
    <property type="entry name" value="ATP-binding cassette sub-family B member 7"/>
    <property type="match status" value="1"/>
</dbReference>
<feature type="region of interest" description="Disordered" evidence="21">
    <location>
        <begin position="41"/>
        <end position="74"/>
    </location>
</feature>
<keyword evidence="16" id="KW-0482">Metalloprotease</keyword>